<dbReference type="RefSeq" id="XP_020095891.1">
    <property type="nucleotide sequence ID" value="XM_020240302.1"/>
</dbReference>
<dbReference type="Proteomes" id="UP000515123">
    <property type="component" value="Linkage group 9"/>
</dbReference>
<evidence type="ECO:0000313" key="2">
    <source>
        <dbReference type="Proteomes" id="UP000515123"/>
    </source>
</evidence>
<feature type="region of interest" description="Disordered" evidence="1">
    <location>
        <begin position="1"/>
        <end position="21"/>
    </location>
</feature>
<feature type="compositionally biased region" description="Basic and acidic residues" evidence="1">
    <location>
        <begin position="125"/>
        <end position="155"/>
    </location>
</feature>
<dbReference type="AlphaFoldDB" id="A0A6P5FHU9"/>
<gene>
    <name evidence="3" type="primary">LOC109715337</name>
</gene>
<dbReference type="Pfam" id="PF10184">
    <property type="entry name" value="DUF2358"/>
    <property type="match status" value="1"/>
</dbReference>
<sequence length="302" mass="34115">MAGISTVAPAPPPRPSPFRHLTRCRGRFRFSAGSRDGDGTSPLLKIAVGGVTELLRVFSPKKPRDSLRQNLEEEQLPRNVEDVIGILEIDFQRAYFLTAAGGSDVAELVGVAADEDEAEACNNKAEGEGAADSKKDEEKEKEIGGEKEEDKEDTKKKQKKKQKRKWKKMKKKRKKKKGNFTADIYAEDCLFEDPTIRFRGRDLYSRNLDLLVPFFDCPSLELEAIEKAIKKGSNYEINFILATWKLRTYLKFPWRPLIAIGGQTTYDLGKDFKIIRHAESWNISALEAIGQIFTLASRDIDS</sequence>
<organism evidence="2 3">
    <name type="scientific">Ananas comosus</name>
    <name type="common">Pineapple</name>
    <name type="synonym">Ananas ananas</name>
    <dbReference type="NCBI Taxonomy" id="4615"/>
    <lineage>
        <taxon>Eukaryota</taxon>
        <taxon>Viridiplantae</taxon>
        <taxon>Streptophyta</taxon>
        <taxon>Embryophyta</taxon>
        <taxon>Tracheophyta</taxon>
        <taxon>Spermatophyta</taxon>
        <taxon>Magnoliopsida</taxon>
        <taxon>Liliopsida</taxon>
        <taxon>Poales</taxon>
        <taxon>Bromeliaceae</taxon>
        <taxon>Bromelioideae</taxon>
        <taxon>Ananas</taxon>
    </lineage>
</organism>
<keyword evidence="2" id="KW-1185">Reference proteome</keyword>
<dbReference type="OrthoDB" id="348976at2759"/>
<reference evidence="3" key="2">
    <citation type="submission" date="2025-08" db="UniProtKB">
        <authorList>
            <consortium name="RefSeq"/>
        </authorList>
    </citation>
    <scope>IDENTIFICATION</scope>
    <source>
        <tissue evidence="3">Leaf</tissue>
    </source>
</reference>
<dbReference type="InterPro" id="IPR032710">
    <property type="entry name" value="NTF2-like_dom_sf"/>
</dbReference>
<dbReference type="PANTHER" id="PTHR34123:SF4">
    <property type="entry name" value="PHOSPHORIBOSYLTRANSFERASE-LIKE PROTEIN, PUTATIVE (DUF2358)-RELATED"/>
    <property type="match status" value="1"/>
</dbReference>
<feature type="region of interest" description="Disordered" evidence="1">
    <location>
        <begin position="120"/>
        <end position="174"/>
    </location>
</feature>
<accession>A0A6P5FHU9</accession>
<evidence type="ECO:0000256" key="1">
    <source>
        <dbReference type="SAM" id="MobiDB-lite"/>
    </source>
</evidence>
<proteinExistence type="predicted"/>
<evidence type="ECO:0000313" key="3">
    <source>
        <dbReference type="RefSeq" id="XP_020095891.1"/>
    </source>
</evidence>
<protein>
    <submittedName>
        <fullName evidence="3">PHD finger protein 20-like protein 1 isoform X1</fullName>
    </submittedName>
</protein>
<dbReference type="PANTHER" id="PTHR34123">
    <property type="entry name" value="OS04G0578200 PROTEIN"/>
    <property type="match status" value="1"/>
</dbReference>
<dbReference type="GeneID" id="109715337"/>
<feature type="compositionally biased region" description="Basic residues" evidence="1">
    <location>
        <begin position="156"/>
        <end position="174"/>
    </location>
</feature>
<name>A0A6P5FHU9_ANACO</name>
<dbReference type="InterPro" id="IPR018790">
    <property type="entry name" value="DUF2358"/>
</dbReference>
<dbReference type="SUPFAM" id="SSF54427">
    <property type="entry name" value="NTF2-like"/>
    <property type="match status" value="1"/>
</dbReference>
<reference evidence="2" key="1">
    <citation type="journal article" date="2015" name="Nat. Genet.">
        <title>The pineapple genome and the evolution of CAM photosynthesis.</title>
        <authorList>
            <person name="Ming R."/>
            <person name="VanBuren R."/>
            <person name="Wai C.M."/>
            <person name="Tang H."/>
            <person name="Schatz M.C."/>
            <person name="Bowers J.E."/>
            <person name="Lyons E."/>
            <person name="Wang M.L."/>
            <person name="Chen J."/>
            <person name="Biggers E."/>
            <person name="Zhang J."/>
            <person name="Huang L."/>
            <person name="Zhang L."/>
            <person name="Miao W."/>
            <person name="Zhang J."/>
            <person name="Ye Z."/>
            <person name="Miao C."/>
            <person name="Lin Z."/>
            <person name="Wang H."/>
            <person name="Zhou H."/>
            <person name="Yim W.C."/>
            <person name="Priest H.D."/>
            <person name="Zheng C."/>
            <person name="Woodhouse M."/>
            <person name="Edger P.P."/>
            <person name="Guyot R."/>
            <person name="Guo H.B."/>
            <person name="Guo H."/>
            <person name="Zheng G."/>
            <person name="Singh R."/>
            <person name="Sharma A."/>
            <person name="Min X."/>
            <person name="Zheng Y."/>
            <person name="Lee H."/>
            <person name="Gurtowski J."/>
            <person name="Sedlazeck F.J."/>
            <person name="Harkess A."/>
            <person name="McKain M.R."/>
            <person name="Liao Z."/>
            <person name="Fang J."/>
            <person name="Liu J."/>
            <person name="Zhang X."/>
            <person name="Zhang Q."/>
            <person name="Hu W."/>
            <person name="Qin Y."/>
            <person name="Wang K."/>
            <person name="Chen L.Y."/>
            <person name="Shirley N."/>
            <person name="Lin Y.R."/>
            <person name="Liu L.Y."/>
            <person name="Hernandez A.G."/>
            <person name="Wright C.L."/>
            <person name="Bulone V."/>
            <person name="Tuskan G.A."/>
            <person name="Heath K."/>
            <person name="Zee F."/>
            <person name="Moore P.H."/>
            <person name="Sunkar R."/>
            <person name="Leebens-Mack J.H."/>
            <person name="Mockler T."/>
            <person name="Bennetzen J.L."/>
            <person name="Freeling M."/>
            <person name="Sankoff D."/>
            <person name="Paterson A.H."/>
            <person name="Zhu X."/>
            <person name="Yang X."/>
            <person name="Smith J.A."/>
            <person name="Cushman J.C."/>
            <person name="Paull R.E."/>
            <person name="Yu Q."/>
        </authorList>
    </citation>
    <scope>NUCLEOTIDE SEQUENCE [LARGE SCALE GENOMIC DNA]</scope>
    <source>
        <strain evidence="2">cv. F153</strain>
    </source>
</reference>